<dbReference type="GO" id="GO:0008821">
    <property type="term" value="F:crossover junction DNA endonuclease activity"/>
    <property type="evidence" value="ECO:0007669"/>
    <property type="project" value="InterPro"/>
</dbReference>
<feature type="region of interest" description="Disordered" evidence="1">
    <location>
        <begin position="88"/>
        <end position="107"/>
    </location>
</feature>
<dbReference type="PANTHER" id="PTHR36015:SF6">
    <property type="entry name" value="HOLLIDAY JUNCTION RESOLVASE MOC1, CHLOROPLASTIC-RELATED"/>
    <property type="match status" value="1"/>
</dbReference>
<gene>
    <name evidence="2" type="ORF">LITE_LOCUS42306</name>
</gene>
<dbReference type="EMBL" id="CAMGYJ010000009">
    <property type="protein sequence ID" value="CAI0541981.1"/>
    <property type="molecule type" value="Genomic_DNA"/>
</dbReference>
<feature type="compositionally biased region" description="Low complexity" evidence="1">
    <location>
        <begin position="94"/>
        <end position="107"/>
    </location>
</feature>
<evidence type="ECO:0000313" key="2">
    <source>
        <dbReference type="EMBL" id="CAI0541981.1"/>
    </source>
</evidence>
<reference evidence="2" key="1">
    <citation type="submission" date="2022-08" db="EMBL/GenBank/DDBJ databases">
        <authorList>
            <person name="Gutierrez-Valencia J."/>
        </authorList>
    </citation>
    <scope>NUCLEOTIDE SEQUENCE</scope>
</reference>
<keyword evidence="3" id="KW-1185">Reference proteome</keyword>
<dbReference type="AlphaFoldDB" id="A0AAV0QAW3"/>
<comment type="caution">
    <text evidence="2">The sequence shown here is derived from an EMBL/GenBank/DDBJ whole genome shotgun (WGS) entry which is preliminary data.</text>
</comment>
<name>A0AAV0QAW3_9ROSI</name>
<accession>A0AAV0QAW3</accession>
<evidence type="ECO:0000256" key="1">
    <source>
        <dbReference type="SAM" id="MobiDB-lite"/>
    </source>
</evidence>
<evidence type="ECO:0000313" key="3">
    <source>
        <dbReference type="Proteomes" id="UP001154282"/>
    </source>
</evidence>
<dbReference type="PANTHER" id="PTHR36015">
    <property type="entry name" value="HOLLIDAY JUNCTION RESOLVASE MOC1, CHLOROPLASTIC-RELATED"/>
    <property type="match status" value="1"/>
</dbReference>
<proteinExistence type="predicted"/>
<dbReference type="CDD" id="cd22992">
    <property type="entry name" value="MOC1"/>
    <property type="match status" value="1"/>
</dbReference>
<sequence length="285" mass="30470">MEILQIEPRALASPSSQVPLMRFPTVKRVFCTALSPAVIPPSPFPLSSRGYSSSRVVVPAKAVVAAAEVARLKENWLDSLTYPLPLLTEDDEPSTSPGGADSSAGPGSNWVVGIDPDLSGAIALLKTEDSVCSAQVFDSPSLKVVVGKRIRKRLDVKSIVQLLRSFDAPVGTTAYIEQSIPYPQDGKQGWWSGGFGYGLWIGVLVASGYSVVPVPSLAWKNEFKLTGETATKDESRRRASMLFPSLSSSLARKKDHGRAEALLIAAYGKGLKMNSTATSSMDESL</sequence>
<organism evidence="2 3">
    <name type="scientific">Linum tenue</name>
    <dbReference type="NCBI Taxonomy" id="586396"/>
    <lineage>
        <taxon>Eukaryota</taxon>
        <taxon>Viridiplantae</taxon>
        <taxon>Streptophyta</taxon>
        <taxon>Embryophyta</taxon>
        <taxon>Tracheophyta</taxon>
        <taxon>Spermatophyta</taxon>
        <taxon>Magnoliopsida</taxon>
        <taxon>eudicotyledons</taxon>
        <taxon>Gunneridae</taxon>
        <taxon>Pentapetalae</taxon>
        <taxon>rosids</taxon>
        <taxon>fabids</taxon>
        <taxon>Malpighiales</taxon>
        <taxon>Linaceae</taxon>
        <taxon>Linum</taxon>
    </lineage>
</organism>
<dbReference type="Proteomes" id="UP001154282">
    <property type="component" value="Unassembled WGS sequence"/>
</dbReference>
<protein>
    <submittedName>
        <fullName evidence="2">Uncharacterized protein</fullName>
    </submittedName>
</protein>
<dbReference type="InterPro" id="IPR045290">
    <property type="entry name" value="MOC1-like"/>
</dbReference>